<organism evidence="7 8">
    <name type="scientific">Periophthalmus magnuspinnatus</name>
    <dbReference type="NCBI Taxonomy" id="409849"/>
    <lineage>
        <taxon>Eukaryota</taxon>
        <taxon>Metazoa</taxon>
        <taxon>Chordata</taxon>
        <taxon>Craniata</taxon>
        <taxon>Vertebrata</taxon>
        <taxon>Euteleostomi</taxon>
        <taxon>Actinopterygii</taxon>
        <taxon>Neopterygii</taxon>
        <taxon>Teleostei</taxon>
        <taxon>Neoteleostei</taxon>
        <taxon>Acanthomorphata</taxon>
        <taxon>Gobiaria</taxon>
        <taxon>Gobiiformes</taxon>
        <taxon>Gobioidei</taxon>
        <taxon>Gobiidae</taxon>
        <taxon>Oxudercinae</taxon>
        <taxon>Periophthalmus</taxon>
    </lineage>
</organism>
<dbReference type="STRING" id="409849.ENSPMGP00000010589"/>
<dbReference type="PANTHER" id="PTHR11639:SF130">
    <property type="entry name" value="PROTEIN S100-A11"/>
    <property type="match status" value="1"/>
</dbReference>
<dbReference type="InterPro" id="IPR002048">
    <property type="entry name" value="EF_hand_dom"/>
</dbReference>
<keyword evidence="4 5" id="KW-0106">Calcium</keyword>
<evidence type="ECO:0000259" key="6">
    <source>
        <dbReference type="PROSITE" id="PS50222"/>
    </source>
</evidence>
<reference evidence="7" key="1">
    <citation type="submission" date="2025-08" db="UniProtKB">
        <authorList>
            <consortium name="Ensembl"/>
        </authorList>
    </citation>
    <scope>IDENTIFICATION</scope>
</reference>
<dbReference type="InterPro" id="IPR001751">
    <property type="entry name" value="S100/CaBP7/8-like_CS"/>
</dbReference>
<keyword evidence="3" id="KW-0677">Repeat</keyword>
<evidence type="ECO:0000256" key="2">
    <source>
        <dbReference type="ARBA" id="ARBA00022723"/>
    </source>
</evidence>
<feature type="domain" description="EF-hand" evidence="6">
    <location>
        <begin position="45"/>
        <end position="80"/>
    </location>
</feature>
<accession>A0A3B4A1S1</accession>
<dbReference type="SMART" id="SM01394">
    <property type="entry name" value="S_100"/>
    <property type="match status" value="1"/>
</dbReference>
<dbReference type="GO" id="GO:0046914">
    <property type="term" value="F:transition metal ion binding"/>
    <property type="evidence" value="ECO:0007669"/>
    <property type="project" value="InterPro"/>
</dbReference>
<dbReference type="InterPro" id="IPR034325">
    <property type="entry name" value="S-100_dom"/>
</dbReference>
<evidence type="ECO:0000256" key="5">
    <source>
        <dbReference type="RuleBase" id="RU361184"/>
    </source>
</evidence>
<dbReference type="Pfam" id="PF01023">
    <property type="entry name" value="S_100"/>
    <property type="match status" value="1"/>
</dbReference>
<dbReference type="InterPro" id="IPR011992">
    <property type="entry name" value="EF-hand-dom_pair"/>
</dbReference>
<sequence length="86" mass="9518">MEAAIGELVSKFKVYAGIEGSSSTLSRDEFHKMVTAELPNLVESTESSAIDQLMTSLDENNDGQLNFLEFWQLIGQLADKHARANQ</sequence>
<evidence type="ECO:0000256" key="3">
    <source>
        <dbReference type="ARBA" id="ARBA00022737"/>
    </source>
</evidence>
<dbReference type="RefSeq" id="XP_033837480.1">
    <property type="nucleotide sequence ID" value="XM_033981589.2"/>
</dbReference>
<dbReference type="InterPro" id="IPR013787">
    <property type="entry name" value="S100_Ca-bd_sub"/>
</dbReference>
<evidence type="ECO:0000313" key="8">
    <source>
        <dbReference type="Proteomes" id="UP000261520"/>
    </source>
</evidence>
<dbReference type="PROSITE" id="PS00018">
    <property type="entry name" value="EF_HAND_1"/>
    <property type="match status" value="1"/>
</dbReference>
<name>A0A3B4A1S1_9GOBI</name>
<dbReference type="GeneID" id="117384300"/>
<evidence type="ECO:0000256" key="1">
    <source>
        <dbReference type="ARBA" id="ARBA00007323"/>
    </source>
</evidence>
<evidence type="ECO:0000256" key="4">
    <source>
        <dbReference type="ARBA" id="ARBA00022837"/>
    </source>
</evidence>
<reference evidence="7" key="2">
    <citation type="submission" date="2025-09" db="UniProtKB">
        <authorList>
            <consortium name="Ensembl"/>
        </authorList>
    </citation>
    <scope>IDENTIFICATION</scope>
</reference>
<keyword evidence="8" id="KW-1185">Reference proteome</keyword>
<proteinExistence type="inferred from homology"/>
<dbReference type="PROSITE" id="PS50222">
    <property type="entry name" value="EF_HAND_2"/>
    <property type="match status" value="1"/>
</dbReference>
<dbReference type="OrthoDB" id="9451669at2759"/>
<dbReference type="GO" id="GO:0048306">
    <property type="term" value="F:calcium-dependent protein binding"/>
    <property type="evidence" value="ECO:0007669"/>
    <property type="project" value="TreeGrafter"/>
</dbReference>
<dbReference type="GO" id="GO:0005509">
    <property type="term" value="F:calcium ion binding"/>
    <property type="evidence" value="ECO:0007669"/>
    <property type="project" value="InterPro"/>
</dbReference>
<keyword evidence="2 5" id="KW-0479">Metal-binding</keyword>
<dbReference type="AlphaFoldDB" id="A0A3B4A1S1"/>
<dbReference type="InterPro" id="IPR018247">
    <property type="entry name" value="EF_Hand_1_Ca_BS"/>
</dbReference>
<dbReference type="PROSITE" id="PS00303">
    <property type="entry name" value="S100_CABP"/>
    <property type="match status" value="1"/>
</dbReference>
<dbReference type="Ensembl" id="ENSPMGT00000011291.1">
    <property type="protein sequence ID" value="ENSPMGP00000010589.1"/>
    <property type="gene ID" value="ENSPMGG00000008762.1"/>
</dbReference>
<dbReference type="PANTHER" id="PTHR11639">
    <property type="entry name" value="S100 CALCIUM-BINDING PROTEIN"/>
    <property type="match status" value="1"/>
</dbReference>
<protein>
    <recommendedName>
        <fullName evidence="5">Protein S100</fullName>
    </recommendedName>
    <alternativeName>
        <fullName evidence="5">S100 calcium-binding protein</fullName>
    </alternativeName>
</protein>
<evidence type="ECO:0000313" key="7">
    <source>
        <dbReference type="Ensembl" id="ENSPMGP00000010589.1"/>
    </source>
</evidence>
<dbReference type="Gene3D" id="1.10.238.10">
    <property type="entry name" value="EF-hand"/>
    <property type="match status" value="1"/>
</dbReference>
<dbReference type="CDD" id="cd00213">
    <property type="entry name" value="S-100"/>
    <property type="match status" value="1"/>
</dbReference>
<dbReference type="SUPFAM" id="SSF47473">
    <property type="entry name" value="EF-hand"/>
    <property type="match status" value="1"/>
</dbReference>
<dbReference type="GO" id="GO:0048471">
    <property type="term" value="C:perinuclear region of cytoplasm"/>
    <property type="evidence" value="ECO:0007669"/>
    <property type="project" value="TreeGrafter"/>
</dbReference>
<comment type="similarity">
    <text evidence="1 5">Belongs to the S-100 family.</text>
</comment>
<dbReference type="GO" id="GO:0005615">
    <property type="term" value="C:extracellular space"/>
    <property type="evidence" value="ECO:0007669"/>
    <property type="project" value="TreeGrafter"/>
</dbReference>
<dbReference type="Proteomes" id="UP000261520">
    <property type="component" value="Unplaced"/>
</dbReference>